<proteinExistence type="predicted"/>
<comment type="caution">
    <text evidence="1">The sequence shown here is derived from an EMBL/GenBank/DDBJ whole genome shotgun (WGS) entry which is preliminary data.</text>
</comment>
<dbReference type="OrthoDB" id="6336595at2"/>
<dbReference type="AlphaFoldDB" id="A0A4R2GHW2"/>
<organism evidence="1 2">
    <name type="scientific">Natronoflexus pectinivorans</name>
    <dbReference type="NCBI Taxonomy" id="682526"/>
    <lineage>
        <taxon>Bacteria</taxon>
        <taxon>Pseudomonadati</taxon>
        <taxon>Bacteroidota</taxon>
        <taxon>Bacteroidia</taxon>
        <taxon>Marinilabiliales</taxon>
        <taxon>Marinilabiliaceae</taxon>
        <taxon>Natronoflexus</taxon>
    </lineage>
</organism>
<sequence length="335" mass="38328">MQTTVYVDRACDILYSSYYIYGLKKIFGKVKFSGKFFSQFKHNNTFVPVVVKTGKNLTKLVFDFGDSYVIDEAAMDWCDAYGKININPEKTDLSKYPKLVSVGPGFAIRLYSKAGTALRAVFNYLLTNKRVPDKRRFFADYYAQMNRQYLSYYQKKETTGDYIFFAGALWKKEEQTNQYRANYIRACKNVDGVKFEGGFAPRSRNDIPGYDDLTMEEKVPMSDYLTKIKDSAVVFNTPVILDCHGWKLGEFMALGKAMIATPIKNLLPVPLEHGKNVHFINGNENEVFDAVKKLTSDHSYRHQIENNIKEYFNAHVTPERSVEIVCEKAGVSSGK</sequence>
<evidence type="ECO:0008006" key="3">
    <source>
        <dbReference type="Google" id="ProtNLM"/>
    </source>
</evidence>
<evidence type="ECO:0000313" key="1">
    <source>
        <dbReference type="EMBL" id="TCO06869.1"/>
    </source>
</evidence>
<dbReference type="RefSeq" id="WP_132434663.1">
    <property type="nucleotide sequence ID" value="NZ_SLWK01000012.1"/>
</dbReference>
<gene>
    <name evidence="1" type="ORF">EV194_11293</name>
</gene>
<accession>A0A4R2GHW2</accession>
<evidence type="ECO:0000313" key="2">
    <source>
        <dbReference type="Proteomes" id="UP000295221"/>
    </source>
</evidence>
<keyword evidence="2" id="KW-1185">Reference proteome</keyword>
<protein>
    <recommendedName>
        <fullName evidence="3">Glycosyl transferase family 1</fullName>
    </recommendedName>
</protein>
<dbReference type="Gene3D" id="3.40.50.2000">
    <property type="entry name" value="Glycogen Phosphorylase B"/>
    <property type="match status" value="1"/>
</dbReference>
<reference evidence="1 2" key="1">
    <citation type="submission" date="2019-03" db="EMBL/GenBank/DDBJ databases">
        <title>Genomic Encyclopedia of Type Strains, Phase IV (KMG-IV): sequencing the most valuable type-strain genomes for metagenomic binning, comparative biology and taxonomic classification.</title>
        <authorList>
            <person name="Goeker M."/>
        </authorList>
    </citation>
    <scope>NUCLEOTIDE SEQUENCE [LARGE SCALE GENOMIC DNA]</scope>
    <source>
        <strain evidence="1 2">DSM 24179</strain>
    </source>
</reference>
<name>A0A4R2GHW2_9BACT</name>
<dbReference type="EMBL" id="SLWK01000012">
    <property type="protein sequence ID" value="TCO06869.1"/>
    <property type="molecule type" value="Genomic_DNA"/>
</dbReference>
<dbReference type="Proteomes" id="UP000295221">
    <property type="component" value="Unassembled WGS sequence"/>
</dbReference>
<dbReference type="SUPFAM" id="SSF53756">
    <property type="entry name" value="UDP-Glycosyltransferase/glycogen phosphorylase"/>
    <property type="match status" value="1"/>
</dbReference>